<accession>A0ABY5FJA3</accession>
<dbReference type="PRINTS" id="PR00455">
    <property type="entry name" value="HTHTETR"/>
</dbReference>
<protein>
    <submittedName>
        <fullName evidence="4">TetR/AcrR family transcriptional regulator</fullName>
    </submittedName>
</protein>
<dbReference type="Proteomes" id="UP001060325">
    <property type="component" value="Chromosome"/>
</dbReference>
<organism evidence="4 5">
    <name type="scientific">Exiguobacterium aurantiacum</name>
    <dbReference type="NCBI Taxonomy" id="33987"/>
    <lineage>
        <taxon>Bacteria</taxon>
        <taxon>Bacillati</taxon>
        <taxon>Bacillota</taxon>
        <taxon>Bacilli</taxon>
        <taxon>Bacillales</taxon>
        <taxon>Bacillales Family XII. Incertae Sedis</taxon>
        <taxon>Exiguobacterium</taxon>
    </lineage>
</organism>
<evidence type="ECO:0000256" key="2">
    <source>
        <dbReference type="PROSITE-ProRule" id="PRU00335"/>
    </source>
</evidence>
<dbReference type="PANTHER" id="PTHR30055">
    <property type="entry name" value="HTH-TYPE TRANSCRIPTIONAL REGULATOR RUTR"/>
    <property type="match status" value="1"/>
</dbReference>
<keyword evidence="1 2" id="KW-0238">DNA-binding</keyword>
<reference evidence="4" key="1">
    <citation type="submission" date="2022-07" db="EMBL/GenBank/DDBJ databases">
        <title>Complete genome of CX2.</title>
        <authorList>
            <person name="Cao G."/>
        </authorList>
    </citation>
    <scope>NUCLEOTIDE SEQUENCE</scope>
    <source>
        <strain evidence="4">CX2</strain>
    </source>
</reference>
<name>A0ABY5FJA3_9BACL</name>
<feature type="domain" description="HTH tetR-type" evidence="3">
    <location>
        <begin position="9"/>
        <end position="68"/>
    </location>
</feature>
<feature type="DNA-binding region" description="H-T-H motif" evidence="2">
    <location>
        <begin position="31"/>
        <end position="50"/>
    </location>
</feature>
<dbReference type="InterPro" id="IPR050109">
    <property type="entry name" value="HTH-type_TetR-like_transc_reg"/>
</dbReference>
<evidence type="ECO:0000313" key="4">
    <source>
        <dbReference type="EMBL" id="UTT41608.1"/>
    </source>
</evidence>
<dbReference type="Gene3D" id="1.10.357.10">
    <property type="entry name" value="Tetracycline Repressor, domain 2"/>
    <property type="match status" value="1"/>
</dbReference>
<evidence type="ECO:0000313" key="5">
    <source>
        <dbReference type="Proteomes" id="UP001060325"/>
    </source>
</evidence>
<keyword evidence="5" id="KW-1185">Reference proteome</keyword>
<dbReference type="Pfam" id="PF00440">
    <property type="entry name" value="TetR_N"/>
    <property type="match status" value="1"/>
</dbReference>
<evidence type="ECO:0000259" key="3">
    <source>
        <dbReference type="PROSITE" id="PS50977"/>
    </source>
</evidence>
<dbReference type="InterPro" id="IPR001647">
    <property type="entry name" value="HTH_TetR"/>
</dbReference>
<dbReference type="EMBL" id="CP101462">
    <property type="protein sequence ID" value="UTT41608.1"/>
    <property type="molecule type" value="Genomic_DNA"/>
</dbReference>
<evidence type="ECO:0000256" key="1">
    <source>
        <dbReference type="ARBA" id="ARBA00023125"/>
    </source>
</evidence>
<proteinExistence type="predicted"/>
<sequence>MDGFTKRTETKRRAILDAAFRLMSEKQSRFTVSELARAASVSPVSIYNYFGSKEQVIVAVLTEMTEEQMGWIESQIADHVPFDQLLIEILSRKIETAGLFDEAITTMIQADASWQQLAGRGYAAFRQLIEYGKTSGAIDPELSTDSYLRYVQLVQQAILSDPSLSTSPMTESMQDYFRFFLHGIIRK</sequence>
<dbReference type="SUPFAM" id="SSF46689">
    <property type="entry name" value="Homeodomain-like"/>
    <property type="match status" value="1"/>
</dbReference>
<gene>
    <name evidence="4" type="ORF">NMQ00_08500</name>
</gene>
<dbReference type="InterPro" id="IPR009057">
    <property type="entry name" value="Homeodomain-like_sf"/>
</dbReference>
<dbReference type="RefSeq" id="WP_255176354.1">
    <property type="nucleotide sequence ID" value="NZ_CP101462.1"/>
</dbReference>
<dbReference type="PROSITE" id="PS50977">
    <property type="entry name" value="HTH_TETR_2"/>
    <property type="match status" value="1"/>
</dbReference>